<sequence length="248" mass="28653">MITFFRHKATPANNRISFTVSLFMLLMTSSAAFADDGPVIPPFEAEYTAYKWGGDVGNVSIKLEYLKDEQYALTYHSDVSKFFLSDERFEHSVFFASEQFIHPFSYYYKRTGTGPDKELEVKFASYPEKQIEIKGGETLPWNGETDNQLYRIDLARKLAAGETEVSYDFVNYRGELKNYDIKVTGNETLDLPYGKLATIKVKLLRDHSSSRETFAWFAPSLDYNLVRLQQFKDGDEQGDIRLKSYRHL</sequence>
<name>A0A1E7Z5L9_9ALTE</name>
<protein>
    <recommendedName>
        <fullName evidence="4">DUF3108 domain-containing protein</fullName>
    </recommendedName>
</protein>
<dbReference type="RefSeq" id="WP_070127722.1">
    <property type="nucleotide sequence ID" value="NZ_MDHN01000045.1"/>
</dbReference>
<evidence type="ECO:0000313" key="2">
    <source>
        <dbReference type="EMBL" id="OFC68684.1"/>
    </source>
</evidence>
<feature type="chain" id="PRO_5009209420" description="DUF3108 domain-containing protein" evidence="1">
    <location>
        <begin position="35"/>
        <end position="248"/>
    </location>
</feature>
<feature type="signal peptide" evidence="1">
    <location>
        <begin position="1"/>
        <end position="34"/>
    </location>
</feature>
<dbReference type="Proteomes" id="UP000175691">
    <property type="component" value="Unassembled WGS sequence"/>
</dbReference>
<evidence type="ECO:0000256" key="1">
    <source>
        <dbReference type="SAM" id="SignalP"/>
    </source>
</evidence>
<evidence type="ECO:0000313" key="3">
    <source>
        <dbReference type="Proteomes" id="UP000175691"/>
    </source>
</evidence>
<reference evidence="2 3" key="1">
    <citation type="submission" date="2016-08" db="EMBL/GenBank/DDBJ databases">
        <authorList>
            <person name="Seilhamer J.J."/>
        </authorList>
    </citation>
    <scope>NUCLEOTIDE SEQUENCE [LARGE SCALE GENOMIC DNA]</scope>
    <source>
        <strain evidence="2 3">KCTC 42603</strain>
    </source>
</reference>
<dbReference type="Pfam" id="PF11306">
    <property type="entry name" value="DUF3108"/>
    <property type="match status" value="1"/>
</dbReference>
<gene>
    <name evidence="2" type="ORF">BFC18_01120</name>
</gene>
<dbReference type="EMBL" id="MDHN01000045">
    <property type="protein sequence ID" value="OFC68684.1"/>
    <property type="molecule type" value="Genomic_DNA"/>
</dbReference>
<proteinExistence type="predicted"/>
<organism evidence="2 3">
    <name type="scientific">Alteromonas confluentis</name>
    <dbReference type="NCBI Taxonomy" id="1656094"/>
    <lineage>
        <taxon>Bacteria</taxon>
        <taxon>Pseudomonadati</taxon>
        <taxon>Pseudomonadota</taxon>
        <taxon>Gammaproteobacteria</taxon>
        <taxon>Alteromonadales</taxon>
        <taxon>Alteromonadaceae</taxon>
        <taxon>Alteromonas/Salinimonas group</taxon>
        <taxon>Alteromonas</taxon>
    </lineage>
</organism>
<dbReference type="AlphaFoldDB" id="A0A1E7Z5L9"/>
<accession>A0A1E7Z5L9</accession>
<comment type="caution">
    <text evidence="2">The sequence shown here is derived from an EMBL/GenBank/DDBJ whole genome shotgun (WGS) entry which is preliminary data.</text>
</comment>
<evidence type="ECO:0008006" key="4">
    <source>
        <dbReference type="Google" id="ProtNLM"/>
    </source>
</evidence>
<keyword evidence="3" id="KW-1185">Reference proteome</keyword>
<keyword evidence="1" id="KW-0732">Signal</keyword>
<dbReference type="InterPro" id="IPR021457">
    <property type="entry name" value="DUF3108"/>
</dbReference>
<dbReference type="STRING" id="1656094.BFC18_01120"/>